<sequence>MPSGSPLKIDTVVIGAGHSGLAMSSCLGDRGVEHVVLERSDVANSWKTQRWDSLRLLTPNWQSRLPGLTYDGDDPDGFMTVPDVINFVNHYADVISAPIQTGTSVTSVCYEGDGYQVDTDRGSWKCRTIVVASGACNIASIPAIAASAPSSISMVTPLDYRNPDQLNKGGVLVVGASATGIQLADEIHRSGRPVTLSVGEHVRMPRVYRGRDIQWWMDAAGVLDERYDQVDDINRARNVPSPQLVGSPERSTLDLNALTGIGVKLIGRLAGIREGTAQFSGSLRNNCALADLKMNRLLNTIDEWASENDLDDQVLSPHRFTETTVEDSPPLGLDLTNGQIQTIVWATGFRPDYSWLDVPVLDRKGKIRHDGGVVDSPGMYLMGMTFLRRRKSSFIHGAGDDARDLSDHLNSYLNNTVSITG</sequence>
<accession>A0A160TP54</accession>
<dbReference type="InterPro" id="IPR036188">
    <property type="entry name" value="FAD/NAD-bd_sf"/>
</dbReference>
<evidence type="ECO:0000313" key="2">
    <source>
        <dbReference type="EMBL" id="CUS50128.1"/>
    </source>
</evidence>
<keyword evidence="2" id="KW-0503">Monooxygenase</keyword>
<dbReference type="SUPFAM" id="SSF51905">
    <property type="entry name" value="FAD/NAD(P)-binding domain"/>
    <property type="match status" value="2"/>
</dbReference>
<proteinExistence type="predicted"/>
<dbReference type="Gene3D" id="3.50.50.60">
    <property type="entry name" value="FAD/NAD(P)-binding domain"/>
    <property type="match status" value="2"/>
</dbReference>
<dbReference type="EMBL" id="CZRL01000010">
    <property type="protein sequence ID" value="CUS50128.1"/>
    <property type="molecule type" value="Genomic_DNA"/>
</dbReference>
<reference evidence="2" key="1">
    <citation type="submission" date="2015-10" db="EMBL/GenBank/DDBJ databases">
        <authorList>
            <person name="Gilbert D.G."/>
        </authorList>
    </citation>
    <scope>NUCLEOTIDE SEQUENCE</scope>
</reference>
<keyword evidence="1" id="KW-0560">Oxidoreductase</keyword>
<dbReference type="GO" id="GO:0004497">
    <property type="term" value="F:monooxygenase activity"/>
    <property type="evidence" value="ECO:0007669"/>
    <property type="project" value="UniProtKB-KW"/>
</dbReference>
<organism evidence="2">
    <name type="scientific">hydrothermal vent metagenome</name>
    <dbReference type="NCBI Taxonomy" id="652676"/>
    <lineage>
        <taxon>unclassified sequences</taxon>
        <taxon>metagenomes</taxon>
        <taxon>ecological metagenomes</taxon>
    </lineage>
</organism>
<dbReference type="PANTHER" id="PTHR43539:SF78">
    <property type="entry name" value="FLAVIN-CONTAINING MONOOXYGENASE"/>
    <property type="match status" value="1"/>
</dbReference>
<dbReference type="PRINTS" id="PR00411">
    <property type="entry name" value="PNDRDTASEI"/>
</dbReference>
<dbReference type="GO" id="GO:0050660">
    <property type="term" value="F:flavin adenine dinucleotide binding"/>
    <property type="evidence" value="ECO:0007669"/>
    <property type="project" value="TreeGrafter"/>
</dbReference>
<dbReference type="PANTHER" id="PTHR43539">
    <property type="entry name" value="FLAVIN-BINDING MONOOXYGENASE-LIKE PROTEIN (AFU_ORTHOLOGUE AFUA_4G09220)"/>
    <property type="match status" value="1"/>
</dbReference>
<evidence type="ECO:0000256" key="1">
    <source>
        <dbReference type="ARBA" id="ARBA00023002"/>
    </source>
</evidence>
<protein>
    <submittedName>
        <fullName evidence="2">Monooxygenase, putative</fullName>
    </submittedName>
</protein>
<name>A0A160TP54_9ZZZZ</name>
<dbReference type="AlphaFoldDB" id="A0A160TP54"/>
<dbReference type="InterPro" id="IPR050982">
    <property type="entry name" value="Auxin_biosynth/cation_transpt"/>
</dbReference>
<gene>
    <name evidence="2" type="ORF">MGWOODY_XGa1017</name>
</gene>
<dbReference type="Pfam" id="PF13738">
    <property type="entry name" value="Pyr_redox_3"/>
    <property type="match status" value="1"/>
</dbReference>